<keyword evidence="1" id="KW-0812">Transmembrane</keyword>
<feature type="transmembrane region" description="Helical" evidence="1">
    <location>
        <begin position="12"/>
        <end position="33"/>
    </location>
</feature>
<dbReference type="EMBL" id="MSYM01000013">
    <property type="protein sequence ID" value="OLP06205.1"/>
    <property type="molecule type" value="Genomic_DNA"/>
</dbReference>
<dbReference type="STRING" id="81479.RA876_06340"/>
<dbReference type="Proteomes" id="UP000185911">
    <property type="component" value="Unassembled WGS sequence"/>
</dbReference>
<feature type="transmembrane region" description="Helical" evidence="1">
    <location>
        <begin position="113"/>
        <end position="135"/>
    </location>
</feature>
<keyword evidence="1" id="KW-0472">Membrane</keyword>
<protein>
    <submittedName>
        <fullName evidence="2">Putative membrane protein</fullName>
    </submittedName>
</protein>
<feature type="transmembrane region" description="Helical" evidence="1">
    <location>
        <begin position="80"/>
        <end position="101"/>
    </location>
</feature>
<keyword evidence="1" id="KW-1133">Transmembrane helix</keyword>
<sequence>MSIKKIIHPMAGTIAMLCIGSFWLSTLVSELFLSQDAIVLVRHNILQTMWVMISAMAVTGGSGFALSGERKGNLLAGKKMRMQIIAANGLLILLPCAFYLYGKAAAGEMDLTFYALQIVGLVAGAANFSLMALNFRDGLKLSGRLRRKG</sequence>
<organism evidence="2 3">
    <name type="scientific">Rhodoferax antarcticus ANT.BR</name>
    <dbReference type="NCBI Taxonomy" id="1111071"/>
    <lineage>
        <taxon>Bacteria</taxon>
        <taxon>Pseudomonadati</taxon>
        <taxon>Pseudomonadota</taxon>
        <taxon>Betaproteobacteria</taxon>
        <taxon>Burkholderiales</taxon>
        <taxon>Comamonadaceae</taxon>
        <taxon>Rhodoferax</taxon>
    </lineage>
</organism>
<evidence type="ECO:0000256" key="1">
    <source>
        <dbReference type="SAM" id="Phobius"/>
    </source>
</evidence>
<feature type="transmembrane region" description="Helical" evidence="1">
    <location>
        <begin position="45"/>
        <end position="68"/>
    </location>
</feature>
<evidence type="ECO:0000313" key="3">
    <source>
        <dbReference type="Proteomes" id="UP000185911"/>
    </source>
</evidence>
<proteinExistence type="predicted"/>
<gene>
    <name evidence="2" type="ORF">BLL52_2436</name>
</gene>
<name>A0A1Q8YDY6_9BURK</name>
<keyword evidence="3" id="KW-1185">Reference proteome</keyword>
<evidence type="ECO:0000313" key="2">
    <source>
        <dbReference type="EMBL" id="OLP06205.1"/>
    </source>
</evidence>
<dbReference type="RefSeq" id="WP_241839127.1">
    <property type="nucleotide sequence ID" value="NZ_MSYM01000013.1"/>
</dbReference>
<reference evidence="2 3" key="1">
    <citation type="submission" date="2017-01" db="EMBL/GenBank/DDBJ databases">
        <title>Genome sequence of Rhodoferax antarcticus ANT.BR, a psychrophilic purple nonsulfur bacterium from an Antarctic microbial mat.</title>
        <authorList>
            <person name="Baker J."/>
            <person name="Riester C."/>
            <person name="Skinner B."/>
            <person name="Newell A."/>
            <person name="Swingley W."/>
            <person name="Madigan M."/>
            <person name="Jung D."/>
            <person name="Asao M."/>
            <person name="Chen M."/>
            <person name="Loughlin P."/>
            <person name="Pan H."/>
            <person name="Lin S."/>
            <person name="Li N."/>
            <person name="Shaw J."/>
            <person name="Prado M."/>
            <person name="Sherman C."/>
            <person name="Li X."/>
            <person name="Tang J."/>
            <person name="Blankenship R."/>
            <person name="Zhao T."/>
            <person name="Touchman J."/>
            <person name="Sattley M."/>
        </authorList>
    </citation>
    <scope>NUCLEOTIDE SEQUENCE [LARGE SCALE GENOMIC DNA]</scope>
    <source>
        <strain evidence="2 3">ANT.BR</strain>
    </source>
</reference>
<dbReference type="AlphaFoldDB" id="A0A1Q8YDY6"/>
<accession>A0A1Q8YDY6</accession>
<comment type="caution">
    <text evidence="2">The sequence shown here is derived from an EMBL/GenBank/DDBJ whole genome shotgun (WGS) entry which is preliminary data.</text>
</comment>